<dbReference type="Gene3D" id="1.20.1250.20">
    <property type="entry name" value="MFS general substrate transporter like domains"/>
    <property type="match status" value="1"/>
</dbReference>
<feature type="transmembrane region" description="Helical" evidence="7">
    <location>
        <begin position="323"/>
        <end position="344"/>
    </location>
</feature>
<dbReference type="Proteomes" id="UP000265419">
    <property type="component" value="Unassembled WGS sequence"/>
</dbReference>
<dbReference type="AlphaFoldDB" id="A0A399JDR3"/>
<accession>A0A399JDR3</accession>
<evidence type="ECO:0000256" key="2">
    <source>
        <dbReference type="ARBA" id="ARBA00022448"/>
    </source>
</evidence>
<evidence type="ECO:0000256" key="7">
    <source>
        <dbReference type="SAM" id="Phobius"/>
    </source>
</evidence>
<evidence type="ECO:0000256" key="5">
    <source>
        <dbReference type="ARBA" id="ARBA00022989"/>
    </source>
</evidence>
<protein>
    <submittedName>
        <fullName evidence="8">MFS transporter</fullName>
    </submittedName>
</protein>
<evidence type="ECO:0000313" key="8">
    <source>
        <dbReference type="EMBL" id="RII43688.1"/>
    </source>
</evidence>
<feature type="transmembrane region" description="Helical" evidence="7">
    <location>
        <begin position="289"/>
        <end position="311"/>
    </location>
</feature>
<feature type="transmembrane region" description="Helical" evidence="7">
    <location>
        <begin position="403"/>
        <end position="423"/>
    </location>
</feature>
<dbReference type="GO" id="GO:0005886">
    <property type="term" value="C:plasma membrane"/>
    <property type="evidence" value="ECO:0007669"/>
    <property type="project" value="UniProtKB-SubCell"/>
</dbReference>
<feature type="transmembrane region" description="Helical" evidence="7">
    <location>
        <begin position="20"/>
        <end position="38"/>
    </location>
</feature>
<feature type="transmembrane region" description="Helical" evidence="7">
    <location>
        <begin position="228"/>
        <end position="252"/>
    </location>
</feature>
<evidence type="ECO:0000313" key="9">
    <source>
        <dbReference type="Proteomes" id="UP000265419"/>
    </source>
</evidence>
<evidence type="ECO:0000256" key="4">
    <source>
        <dbReference type="ARBA" id="ARBA00022692"/>
    </source>
</evidence>
<dbReference type="PANTHER" id="PTHR23513:SF9">
    <property type="entry name" value="ENTEROBACTIN EXPORTER ENTS"/>
    <property type="match status" value="1"/>
</dbReference>
<feature type="transmembrane region" description="Helical" evidence="7">
    <location>
        <begin position="147"/>
        <end position="168"/>
    </location>
</feature>
<keyword evidence="5 7" id="KW-1133">Transmembrane helix</keyword>
<feature type="transmembrane region" description="Helical" evidence="7">
    <location>
        <begin position="378"/>
        <end position="397"/>
    </location>
</feature>
<comment type="caution">
    <text evidence="8">The sequence shown here is derived from an EMBL/GenBank/DDBJ whole genome shotgun (WGS) entry which is preliminary data.</text>
</comment>
<dbReference type="CDD" id="cd06173">
    <property type="entry name" value="MFS_MefA_like"/>
    <property type="match status" value="1"/>
</dbReference>
<name>A0A399JDR3_9MICC</name>
<evidence type="ECO:0000256" key="1">
    <source>
        <dbReference type="ARBA" id="ARBA00004429"/>
    </source>
</evidence>
<dbReference type="RefSeq" id="WP_119423114.1">
    <property type="nucleotide sequence ID" value="NZ_QQXK01000001.1"/>
</dbReference>
<keyword evidence="6 7" id="KW-0472">Membrane</keyword>
<evidence type="ECO:0000256" key="6">
    <source>
        <dbReference type="ARBA" id="ARBA00023136"/>
    </source>
</evidence>
<feature type="transmembrane region" description="Helical" evidence="7">
    <location>
        <begin position="82"/>
        <end position="103"/>
    </location>
</feature>
<dbReference type="InterPro" id="IPR010290">
    <property type="entry name" value="TM_effector"/>
</dbReference>
<comment type="subcellular location">
    <subcellularLocation>
        <location evidence="1">Cell inner membrane</location>
        <topology evidence="1">Multi-pass membrane protein</topology>
    </subcellularLocation>
</comment>
<reference evidence="8 9" key="1">
    <citation type="submission" date="2018-07" db="EMBL/GenBank/DDBJ databases">
        <title>Arthrobacter sp. nov., isolated from raw cow's milk with high bacterial count.</title>
        <authorList>
            <person name="Hahne J."/>
            <person name="Isele D."/>
            <person name="Lipski A."/>
        </authorList>
    </citation>
    <scope>NUCLEOTIDE SEQUENCE [LARGE SCALE GENOMIC DNA]</scope>
    <source>
        <strain evidence="8 9">JZ R-35</strain>
    </source>
</reference>
<dbReference type="SUPFAM" id="SSF103473">
    <property type="entry name" value="MFS general substrate transporter"/>
    <property type="match status" value="1"/>
</dbReference>
<keyword evidence="2" id="KW-0813">Transport</keyword>
<proteinExistence type="predicted"/>
<organism evidence="8 9">
    <name type="scientific">Galactobacter valiniphilus</name>
    <dbReference type="NCBI Taxonomy" id="2676122"/>
    <lineage>
        <taxon>Bacteria</taxon>
        <taxon>Bacillati</taxon>
        <taxon>Actinomycetota</taxon>
        <taxon>Actinomycetes</taxon>
        <taxon>Micrococcales</taxon>
        <taxon>Micrococcaceae</taxon>
        <taxon>Galactobacter</taxon>
    </lineage>
</organism>
<dbReference type="Pfam" id="PF05977">
    <property type="entry name" value="MFS_3"/>
    <property type="match status" value="1"/>
</dbReference>
<evidence type="ECO:0000256" key="3">
    <source>
        <dbReference type="ARBA" id="ARBA00022475"/>
    </source>
</evidence>
<keyword evidence="3" id="KW-1003">Cell membrane</keyword>
<feature type="transmembrane region" description="Helical" evidence="7">
    <location>
        <begin position="50"/>
        <end position="70"/>
    </location>
</feature>
<keyword evidence="9" id="KW-1185">Reference proteome</keyword>
<dbReference type="EMBL" id="QQXK01000001">
    <property type="protein sequence ID" value="RII43688.1"/>
    <property type="molecule type" value="Genomic_DNA"/>
</dbReference>
<dbReference type="InterPro" id="IPR036259">
    <property type="entry name" value="MFS_trans_sf"/>
</dbReference>
<dbReference type="PANTHER" id="PTHR23513">
    <property type="entry name" value="INTEGRAL MEMBRANE EFFLUX PROTEIN-RELATED"/>
    <property type="match status" value="1"/>
</dbReference>
<feature type="transmembrane region" description="Helical" evidence="7">
    <location>
        <begin position="258"/>
        <end position="277"/>
    </location>
</feature>
<keyword evidence="4 7" id="KW-0812">Transmembrane</keyword>
<gene>
    <name evidence="8" type="ORF">DWB68_00150</name>
</gene>
<sequence length="437" mass="44821">MPRLLADITPLKVSPAYRRLFIGNSLSVIGTQVTLMAVSLEVFDLTRSSAAVGAIGLVALVPLIITGLYGGAIADAFDRRKVALASTLVLWATSILICLHAWAGIHQVWVLYVLTAIHSGASGINMPTRGAIIPALVGDKLLPAANALNMTLGSVAMMVAPVLGGALVASVGYAWTYSLDVLTFAASVYSVWRLPAMPPQERKGVPGIKAVIDGFRFLGTRPNVRMTFLIDLCAMILAAPRALMPAVGALAIGGGTTTVGILMAGVAIGSFLGGFFSGPLGSVVRQGRAVYLSVTGWGISILALGAVVLFSRPGADGAANVPFLVLAVACMAAAGLVDTISAVFRTTILQSATPDHLRGRLQGVFTVVVAGGPRFGDALAGVVAVAWAGVFGAGFAAHAGGEGMTLLVGGALCVIGAAALMKWQPGFLRYDARHPEP</sequence>